<dbReference type="KEGG" id="msch:N508_001623"/>
<reference evidence="5" key="3">
    <citation type="submission" date="2022-06" db="EMBL/GenBank/DDBJ databases">
        <title>Resources to Facilitate Use of the Altered Schaedler Flora (ASF) Mouse Model to Study Microbiome Function.</title>
        <authorList>
            <person name="Proctor A."/>
            <person name="Parvinroo S."/>
            <person name="Richie T."/>
            <person name="Jia X."/>
            <person name="Lee S.T.M."/>
            <person name="Karp P.D."/>
            <person name="Paley S."/>
            <person name="Kostic A.D."/>
            <person name="Pierre J.F."/>
            <person name="Wannemuehler M.J."/>
            <person name="Phillips G.J."/>
        </authorList>
    </citation>
    <scope>NUCLEOTIDE SEQUENCE</scope>
    <source>
        <strain evidence="5">ASF457</strain>
    </source>
</reference>
<accession>V2RK42</accession>
<name>V2RK42_9BACT</name>
<dbReference type="OrthoDB" id="7063374at2"/>
<evidence type="ECO:0000313" key="6">
    <source>
        <dbReference type="Proteomes" id="UP000017429"/>
    </source>
</evidence>
<dbReference type="EMBL" id="CP097562">
    <property type="protein sequence ID" value="USF24535.1"/>
    <property type="molecule type" value="Genomic_DNA"/>
</dbReference>
<dbReference type="GO" id="GO:0016020">
    <property type="term" value="C:membrane"/>
    <property type="evidence" value="ECO:0007669"/>
    <property type="project" value="UniProtKB-SubCell"/>
</dbReference>
<keyword evidence="4" id="KW-0472">Membrane</keyword>
<organism evidence="5 6">
    <name type="scientific">Mucispirillum schaedleri ASF457</name>
    <dbReference type="NCBI Taxonomy" id="1379858"/>
    <lineage>
        <taxon>Bacteria</taxon>
        <taxon>Pseudomonadati</taxon>
        <taxon>Deferribacterota</taxon>
        <taxon>Deferribacteres</taxon>
        <taxon>Deferribacterales</taxon>
        <taxon>Mucispirillaceae</taxon>
        <taxon>Mucispirillum</taxon>
    </lineage>
</organism>
<sequence length="96" mass="11280">MDNKIYRFGWRPVLFMGGDRELVLLTALFSGMIMFYSFDLVLFIIAFTLFMVSLKAFRMIAKADPLMKNVYLRHTKYKGIYLAKSTPYVVSNKIYK</sequence>
<evidence type="ECO:0000256" key="4">
    <source>
        <dbReference type="ARBA" id="ARBA00023136"/>
    </source>
</evidence>
<evidence type="ECO:0000256" key="2">
    <source>
        <dbReference type="ARBA" id="ARBA00022692"/>
    </source>
</evidence>
<dbReference type="eggNOG" id="COG5268">
    <property type="taxonomic scope" value="Bacteria"/>
</dbReference>
<dbReference type="RefSeq" id="WP_023275911.1">
    <property type="nucleotide sequence ID" value="NZ_CP097562.1"/>
</dbReference>
<keyword evidence="2" id="KW-0812">Transmembrane</keyword>
<protein>
    <submittedName>
        <fullName evidence="5">Uncharacterized protein</fullName>
    </submittedName>
</protein>
<reference evidence="5" key="2">
    <citation type="submission" date="2022-05" db="EMBL/GenBank/DDBJ databases">
        <authorList>
            <person name="Proctor A.L."/>
            <person name="Phillips G.J."/>
            <person name="Wannemuehler M.J."/>
        </authorList>
    </citation>
    <scope>NUCLEOTIDE SEQUENCE</scope>
    <source>
        <strain evidence="5">ASF457</strain>
    </source>
</reference>
<evidence type="ECO:0000313" key="5">
    <source>
        <dbReference type="EMBL" id="USF24535.1"/>
    </source>
</evidence>
<dbReference type="AlphaFoldDB" id="V2RK42"/>
<keyword evidence="6" id="KW-1185">Reference proteome</keyword>
<evidence type="ECO:0000256" key="1">
    <source>
        <dbReference type="ARBA" id="ARBA00004370"/>
    </source>
</evidence>
<dbReference type="InterPro" id="IPR007792">
    <property type="entry name" value="T4SS_VirB3/TrbD/AvhB"/>
</dbReference>
<comment type="subcellular location">
    <subcellularLocation>
        <location evidence="1">Membrane</location>
    </subcellularLocation>
</comment>
<reference evidence="5" key="1">
    <citation type="journal article" date="2014" name="Genome Announc.">
        <title>Draft genome sequences of the altered schaedler flora, a defined bacterial community from gnotobiotic mice.</title>
        <authorList>
            <person name="Wannemuehler M.J."/>
            <person name="Overstreet A.M."/>
            <person name="Ward D.V."/>
            <person name="Phillips G.J."/>
        </authorList>
    </citation>
    <scope>NUCLEOTIDE SEQUENCE</scope>
    <source>
        <strain evidence="5">ASF457</strain>
    </source>
</reference>
<dbReference type="Proteomes" id="UP000017429">
    <property type="component" value="Chromosome"/>
</dbReference>
<dbReference type="NCBIfam" id="NF010395">
    <property type="entry name" value="PRK13823.1"/>
    <property type="match status" value="1"/>
</dbReference>
<dbReference type="Pfam" id="PF05101">
    <property type="entry name" value="VirB3"/>
    <property type="match status" value="1"/>
</dbReference>
<proteinExistence type="predicted"/>
<keyword evidence="3" id="KW-1133">Transmembrane helix</keyword>
<evidence type="ECO:0000256" key="3">
    <source>
        <dbReference type="ARBA" id="ARBA00022989"/>
    </source>
</evidence>
<gene>
    <name evidence="5" type="ORF">N508_001623</name>
</gene>